<feature type="transmembrane region" description="Helical" evidence="8">
    <location>
        <begin position="147"/>
        <end position="165"/>
    </location>
</feature>
<name>V4HMV1_9EURY</name>
<evidence type="ECO:0000256" key="3">
    <source>
        <dbReference type="ARBA" id="ARBA00022692"/>
    </source>
</evidence>
<feature type="transmembrane region" description="Helical" evidence="8">
    <location>
        <begin position="39"/>
        <end position="57"/>
    </location>
</feature>
<dbReference type="EMBL" id="ASGZ01000013">
    <property type="protein sequence ID" value="ESP89259.1"/>
    <property type="molecule type" value="Genomic_DNA"/>
</dbReference>
<feature type="domain" description="Lycopene cyclase" evidence="9">
    <location>
        <begin position="48"/>
        <end position="123"/>
    </location>
</feature>
<comment type="subcellular location">
    <subcellularLocation>
        <location evidence="1">Membrane</location>
        <topology evidence="1">Multi-pass membrane protein</topology>
    </subcellularLocation>
</comment>
<dbReference type="AlphaFoldDB" id="V4HMV1"/>
<protein>
    <submittedName>
        <fullName evidence="10">Lycopene cyclase domain-containing protein</fullName>
    </submittedName>
</protein>
<feature type="transmembrane region" description="Helical" evidence="8">
    <location>
        <begin position="202"/>
        <end position="221"/>
    </location>
</feature>
<evidence type="ECO:0000313" key="10">
    <source>
        <dbReference type="EMBL" id="ESP89259.1"/>
    </source>
</evidence>
<evidence type="ECO:0000256" key="2">
    <source>
        <dbReference type="ARBA" id="ARBA00004829"/>
    </source>
</evidence>
<dbReference type="Proteomes" id="UP000017840">
    <property type="component" value="Unassembled WGS sequence"/>
</dbReference>
<evidence type="ECO:0000256" key="1">
    <source>
        <dbReference type="ARBA" id="ARBA00004141"/>
    </source>
</evidence>
<dbReference type="PATRIC" id="fig|1324957.4.peg.924"/>
<dbReference type="NCBIfam" id="TIGR03462">
    <property type="entry name" value="CarR_dom_SF"/>
    <property type="match status" value="2"/>
</dbReference>
<dbReference type="GO" id="GO:0016117">
    <property type="term" value="P:carotenoid biosynthetic process"/>
    <property type="evidence" value="ECO:0007669"/>
    <property type="project" value="UniProtKB-KW"/>
</dbReference>
<organism evidence="10 11">
    <name type="scientific">Candidatus Halobonum tyrrellensis G22</name>
    <dbReference type="NCBI Taxonomy" id="1324957"/>
    <lineage>
        <taxon>Archaea</taxon>
        <taxon>Methanobacteriati</taxon>
        <taxon>Methanobacteriota</taxon>
        <taxon>Stenosarchaea group</taxon>
        <taxon>Halobacteria</taxon>
        <taxon>Halobacteriales</taxon>
        <taxon>Haloferacaceae</taxon>
        <taxon>Candidatus Halobonum</taxon>
    </lineage>
</organism>
<gene>
    <name evidence="10" type="ORF">K933_04556</name>
</gene>
<keyword evidence="6 8" id="KW-0472">Membrane</keyword>
<dbReference type="STRING" id="1324957.K933_04556"/>
<keyword evidence="7" id="KW-0413">Isomerase</keyword>
<dbReference type="OrthoDB" id="241129at2157"/>
<evidence type="ECO:0000256" key="8">
    <source>
        <dbReference type="SAM" id="Phobius"/>
    </source>
</evidence>
<reference evidence="10 11" key="1">
    <citation type="journal article" date="2013" name="Genome Announc.">
        <title>Draft Genome Sequence of 'Candidatus Halobonum tyrrellensis' Strain G22, Isolated from the Hypersaline Waters of Lake Tyrrell, Australia.</title>
        <authorList>
            <person name="Ugalde J.A."/>
            <person name="Narasingarao P."/>
            <person name="Kuo S."/>
            <person name="Podell S."/>
            <person name="Allen E.E."/>
        </authorList>
    </citation>
    <scope>NUCLEOTIDE SEQUENCE [LARGE SCALE GENOMIC DNA]</scope>
    <source>
        <strain evidence="10 11">G22</strain>
    </source>
</reference>
<keyword evidence="3 8" id="KW-0812">Transmembrane</keyword>
<comment type="caution">
    <text evidence="10">The sequence shown here is derived from an EMBL/GenBank/DDBJ whole genome shotgun (WGS) entry which is preliminary data.</text>
</comment>
<evidence type="ECO:0000256" key="7">
    <source>
        <dbReference type="ARBA" id="ARBA00023235"/>
    </source>
</evidence>
<sequence>MSEYTVRQFTVASASGLASRPGSAPAAFSPSSPITYLEFHLWFVLPPLALLALAAVARPGRSLRRVPPAPVGLLVALALVYTTPWDNYLIGRGVWEYAEGAVVGVVWRAPIEEYLFVVFQTLVVALWLARVPSPPPTPRGVSRRQRLAGAVAGASVGAVGAALCLGPPSGFYLGAILAWAGPVLALQWAVGWPHLVRHARTVAAGVVVPAAYLCAVDRLAIREGIWVIGDRYSLGVEPFGLPVEEAVFFVVTTLFVVQGLLLWRWVMAQWD</sequence>
<accession>V4HMV1</accession>
<keyword evidence="11" id="KW-1185">Reference proteome</keyword>
<feature type="transmembrane region" description="Helical" evidence="8">
    <location>
        <begin position="171"/>
        <end position="190"/>
    </location>
</feature>
<dbReference type="eggNOG" id="arCOG04685">
    <property type="taxonomic scope" value="Archaea"/>
</dbReference>
<evidence type="ECO:0000256" key="4">
    <source>
        <dbReference type="ARBA" id="ARBA00022746"/>
    </source>
</evidence>
<dbReference type="GO" id="GO:0045436">
    <property type="term" value="F:lycopene beta cyclase activity"/>
    <property type="evidence" value="ECO:0007669"/>
    <property type="project" value="UniProtKB-ARBA"/>
</dbReference>
<feature type="domain" description="Lycopene cyclase" evidence="9">
    <location>
        <begin position="186"/>
        <end position="257"/>
    </location>
</feature>
<evidence type="ECO:0000313" key="11">
    <source>
        <dbReference type="Proteomes" id="UP000017840"/>
    </source>
</evidence>
<feature type="transmembrane region" description="Helical" evidence="8">
    <location>
        <begin position="246"/>
        <end position="266"/>
    </location>
</feature>
<dbReference type="RefSeq" id="WP_023393501.1">
    <property type="nucleotide sequence ID" value="NZ_ASGZ01000013.1"/>
</dbReference>
<evidence type="ECO:0000256" key="6">
    <source>
        <dbReference type="ARBA" id="ARBA00023136"/>
    </source>
</evidence>
<dbReference type="Pfam" id="PF18916">
    <property type="entry name" value="Lycopene_cyc"/>
    <property type="match status" value="2"/>
</dbReference>
<evidence type="ECO:0000256" key="5">
    <source>
        <dbReference type="ARBA" id="ARBA00022989"/>
    </source>
</evidence>
<dbReference type="InterPro" id="IPR017825">
    <property type="entry name" value="Lycopene_cyclase_dom"/>
</dbReference>
<keyword evidence="5 8" id="KW-1133">Transmembrane helix</keyword>
<comment type="pathway">
    <text evidence="2">Carotenoid biosynthesis.</text>
</comment>
<dbReference type="GO" id="GO:0016020">
    <property type="term" value="C:membrane"/>
    <property type="evidence" value="ECO:0007669"/>
    <property type="project" value="UniProtKB-SubCell"/>
</dbReference>
<proteinExistence type="predicted"/>
<keyword evidence="4" id="KW-0125">Carotenoid biosynthesis</keyword>
<dbReference type="GO" id="GO:0016872">
    <property type="term" value="F:intramolecular lyase activity"/>
    <property type="evidence" value="ECO:0007669"/>
    <property type="project" value="InterPro"/>
</dbReference>
<evidence type="ECO:0000259" key="9">
    <source>
        <dbReference type="Pfam" id="PF18916"/>
    </source>
</evidence>